<sequence length="413" mass="46361">MGIAFIAFQALRHKYSERETDKKDQYVSDRPIIVGPWQVHAINALPLRALSRLWGKINNEYTLPVFLRAPFYKLYSWIFNCNLEEIENSDLASYPNLGSFFYRPLKSGSRPIENEFLVSPADGTILTFGLVNGGKVEQVKGMTYSLNSFLGHKGREDIAMESALHVISMNEATHIADEKEFANVNGITYSLDSLLGDDPAEAVKNENIVGDVSIRTEPNYEKKEQIVAKSVSKNSIDSTHGHQVSEGNALFFCVIYLAPGDYHRFHSPTNWVVESRRHFAGELFSVSPYMLKLMPDLFVLNERVALLGRWRHGFFAMVPVGATNVDSIRINFDETLRTNQKEDIASGTYTEASYKNASKLLSGYPLRIGDEIGGFCLGSTVVLVFEAPLKFKFCLEPSQKIKYGQKLGVLSTE</sequence>
<organism evidence="1 2">
    <name type="scientific">Acaulospora colombiana</name>
    <dbReference type="NCBI Taxonomy" id="27376"/>
    <lineage>
        <taxon>Eukaryota</taxon>
        <taxon>Fungi</taxon>
        <taxon>Fungi incertae sedis</taxon>
        <taxon>Mucoromycota</taxon>
        <taxon>Glomeromycotina</taxon>
        <taxon>Glomeromycetes</taxon>
        <taxon>Diversisporales</taxon>
        <taxon>Acaulosporaceae</taxon>
        <taxon>Acaulospora</taxon>
    </lineage>
</organism>
<gene>
    <name evidence="1" type="ORF">ACOLOM_LOCUS2068</name>
</gene>
<name>A0ACA9KN77_9GLOM</name>
<dbReference type="Proteomes" id="UP000789525">
    <property type="component" value="Unassembled WGS sequence"/>
</dbReference>
<evidence type="ECO:0000313" key="2">
    <source>
        <dbReference type="Proteomes" id="UP000789525"/>
    </source>
</evidence>
<accession>A0ACA9KN77</accession>
<comment type="caution">
    <text evidence="1">The sequence shown here is derived from an EMBL/GenBank/DDBJ whole genome shotgun (WGS) entry which is preliminary data.</text>
</comment>
<protein>
    <submittedName>
        <fullName evidence="1">9479_t:CDS:1</fullName>
    </submittedName>
</protein>
<dbReference type="EMBL" id="CAJVPT010002554">
    <property type="protein sequence ID" value="CAG8483226.1"/>
    <property type="molecule type" value="Genomic_DNA"/>
</dbReference>
<reference evidence="1" key="1">
    <citation type="submission" date="2021-06" db="EMBL/GenBank/DDBJ databases">
        <authorList>
            <person name="Kallberg Y."/>
            <person name="Tangrot J."/>
            <person name="Rosling A."/>
        </authorList>
    </citation>
    <scope>NUCLEOTIDE SEQUENCE</scope>
    <source>
        <strain evidence="1">CL356</strain>
    </source>
</reference>
<proteinExistence type="predicted"/>
<evidence type="ECO:0000313" key="1">
    <source>
        <dbReference type="EMBL" id="CAG8483226.1"/>
    </source>
</evidence>
<keyword evidence="2" id="KW-1185">Reference proteome</keyword>